<protein>
    <submittedName>
        <fullName evidence="2">Metallophosphoesterase</fullName>
    </submittedName>
</protein>
<feature type="domain" description="Calcineurin-like phosphoesterase" evidence="1">
    <location>
        <begin position="3"/>
        <end position="205"/>
    </location>
</feature>
<dbReference type="AlphaFoldDB" id="A0A9D1V7Q3"/>
<dbReference type="InterPro" id="IPR004843">
    <property type="entry name" value="Calcineurin-like_PHP"/>
</dbReference>
<evidence type="ECO:0000313" key="2">
    <source>
        <dbReference type="EMBL" id="HIX07528.1"/>
    </source>
</evidence>
<evidence type="ECO:0000313" key="3">
    <source>
        <dbReference type="Proteomes" id="UP000824204"/>
    </source>
</evidence>
<evidence type="ECO:0000259" key="1">
    <source>
        <dbReference type="Pfam" id="PF00149"/>
    </source>
</evidence>
<accession>A0A9D1V7Q3</accession>
<dbReference type="SUPFAM" id="SSF56300">
    <property type="entry name" value="Metallo-dependent phosphatases"/>
    <property type="match status" value="1"/>
</dbReference>
<dbReference type="InterPro" id="IPR029052">
    <property type="entry name" value="Metallo-depent_PP-like"/>
</dbReference>
<dbReference type="EMBL" id="DXFX01000045">
    <property type="protein sequence ID" value="HIX07528.1"/>
    <property type="molecule type" value="Genomic_DNA"/>
</dbReference>
<organism evidence="2 3">
    <name type="scientific">Candidatus Borkfalkia faecipullorum</name>
    <dbReference type="NCBI Taxonomy" id="2838510"/>
    <lineage>
        <taxon>Bacteria</taxon>
        <taxon>Bacillati</taxon>
        <taxon>Bacillota</taxon>
        <taxon>Clostridia</taxon>
        <taxon>Christensenellales</taxon>
        <taxon>Christensenellaceae</taxon>
        <taxon>Candidatus Borkfalkia</taxon>
    </lineage>
</organism>
<reference evidence="2" key="1">
    <citation type="journal article" date="2021" name="PeerJ">
        <title>Extensive microbial diversity within the chicken gut microbiome revealed by metagenomics and culture.</title>
        <authorList>
            <person name="Gilroy R."/>
            <person name="Ravi A."/>
            <person name="Getino M."/>
            <person name="Pursley I."/>
            <person name="Horton D.L."/>
            <person name="Alikhan N.F."/>
            <person name="Baker D."/>
            <person name="Gharbi K."/>
            <person name="Hall N."/>
            <person name="Watson M."/>
            <person name="Adriaenssens E.M."/>
            <person name="Foster-Nyarko E."/>
            <person name="Jarju S."/>
            <person name="Secka A."/>
            <person name="Antonio M."/>
            <person name="Oren A."/>
            <person name="Chaudhuri R.R."/>
            <person name="La Ragione R."/>
            <person name="Hildebrand F."/>
            <person name="Pallen M.J."/>
        </authorList>
    </citation>
    <scope>NUCLEOTIDE SEQUENCE</scope>
    <source>
        <strain evidence="2">811</strain>
    </source>
</reference>
<sequence>MLYVTGDTHGSLDYNKLHTMREKFTGEDLLLIAGDFGAVWHKNTLEKDLQIYRRLKCKVLFADGNHENFDLLESLPQEEFCGGKVHRAAENVYHLMRGQVFTLQGRTVFVMGGAESTDKVRRREGQSWWKQESVTWADVDEGLKNLAAHANAVDYVLTHTMPSSLLMRPPFYRRVGVAPNTSEYLLNIFAEQVRFTHWYFGHWHMDAELGEKYTALYQKVIPLP</sequence>
<comment type="caution">
    <text evidence="2">The sequence shown here is derived from an EMBL/GenBank/DDBJ whole genome shotgun (WGS) entry which is preliminary data.</text>
</comment>
<name>A0A9D1V7Q3_9FIRM</name>
<reference evidence="2" key="2">
    <citation type="submission" date="2021-04" db="EMBL/GenBank/DDBJ databases">
        <authorList>
            <person name="Gilroy R."/>
        </authorList>
    </citation>
    <scope>NUCLEOTIDE SEQUENCE</scope>
    <source>
        <strain evidence="2">811</strain>
    </source>
</reference>
<dbReference type="Gene3D" id="3.60.21.10">
    <property type="match status" value="1"/>
</dbReference>
<dbReference type="Pfam" id="PF00149">
    <property type="entry name" value="Metallophos"/>
    <property type="match status" value="1"/>
</dbReference>
<gene>
    <name evidence="2" type="ORF">H9741_03580</name>
</gene>
<dbReference type="GO" id="GO:0016787">
    <property type="term" value="F:hydrolase activity"/>
    <property type="evidence" value="ECO:0007669"/>
    <property type="project" value="InterPro"/>
</dbReference>
<dbReference type="Proteomes" id="UP000824204">
    <property type="component" value="Unassembled WGS sequence"/>
</dbReference>
<proteinExistence type="predicted"/>